<sequence>MQCKRISANEQTVSTGSSSKGKIIIKQEGILRSCSVKIDIKESRLSWGWHGCMHLLYRRGGAIWLDDSGSSSKCAAVGAMSSSSDLTLSHGKHAWSGKENVKKQANAQKSGKEFQRELWEDCPKPVLRWLSLEMKPPSGSNAEELIAGGGMPIGVIRVVGEGVEELDEAAFELTGVVSDCDEGLRCFICRAGPYT</sequence>
<reference evidence="1" key="1">
    <citation type="submission" date="2018-10" db="EMBL/GenBank/DDBJ databases">
        <title>Population genomic analysis revealed the cold adaptation of white poplar.</title>
        <authorList>
            <person name="Liu Y.-J."/>
        </authorList>
    </citation>
    <scope>NUCLEOTIDE SEQUENCE [LARGE SCALE GENOMIC DNA]</scope>
    <source>
        <strain evidence="1">PAL-ZL1</strain>
    </source>
</reference>
<proteinExistence type="predicted"/>
<organism evidence="1">
    <name type="scientific">Populus alba</name>
    <name type="common">White poplar</name>
    <dbReference type="NCBI Taxonomy" id="43335"/>
    <lineage>
        <taxon>Eukaryota</taxon>
        <taxon>Viridiplantae</taxon>
        <taxon>Streptophyta</taxon>
        <taxon>Embryophyta</taxon>
        <taxon>Tracheophyta</taxon>
        <taxon>Spermatophyta</taxon>
        <taxon>Magnoliopsida</taxon>
        <taxon>eudicotyledons</taxon>
        <taxon>Gunneridae</taxon>
        <taxon>Pentapetalae</taxon>
        <taxon>rosids</taxon>
        <taxon>fabids</taxon>
        <taxon>Malpighiales</taxon>
        <taxon>Salicaceae</taxon>
        <taxon>Saliceae</taxon>
        <taxon>Populus</taxon>
    </lineage>
</organism>
<evidence type="ECO:0000313" key="1">
    <source>
        <dbReference type="EMBL" id="TKS12928.1"/>
    </source>
</evidence>
<protein>
    <submittedName>
        <fullName evidence="1">Uncharacterized protein</fullName>
    </submittedName>
</protein>
<dbReference type="EMBL" id="RCHU01000143">
    <property type="protein sequence ID" value="TKS12928.1"/>
    <property type="molecule type" value="Genomic_DNA"/>
</dbReference>
<comment type="caution">
    <text evidence="1">The sequence shown here is derived from an EMBL/GenBank/DDBJ whole genome shotgun (WGS) entry which is preliminary data.</text>
</comment>
<dbReference type="AlphaFoldDB" id="A0A4U5QQ15"/>
<accession>A0A4U5QQ15</accession>
<gene>
    <name evidence="1" type="ORF">D5086_0000058800</name>
</gene>
<name>A0A4U5QQ15_POPAL</name>